<reference evidence="13" key="1">
    <citation type="submission" date="2012-02" db="EMBL/GenBank/DDBJ databases">
        <title>Genome sequencing of Giardia lamblia Genotypes A2 and B isolates (DH and GS) and comparative analysis with the genomes of Genotypes A1 and E (WB and Pig).</title>
        <authorList>
            <person name="Adam R."/>
            <person name="Dahlstrom E."/>
            <person name="Martens C."/>
            <person name="Bruno D."/>
            <person name="Barbian K."/>
            <person name="Porcella S.F."/>
            <person name="Nash T."/>
        </authorList>
    </citation>
    <scope>NUCLEOTIDE SEQUENCE</scope>
    <source>
        <strain evidence="13">DH</strain>
    </source>
</reference>
<dbReference type="Pfam" id="PF04597">
    <property type="entry name" value="Ribophorin_I"/>
    <property type="match status" value="1"/>
</dbReference>
<dbReference type="VEuPathDB" id="GiardiaDB:QR46_4043"/>
<sequence>MMAVLILALLSLSLGSYQIKDLIRTYTISDSTEVVEQATLQVKLVKSEPDEAFVYGLNAALMERIGLIKAFYGKDTSSPLLSVDLFNEGYNKTGIKVHLINGRSDGWTGAIPEDFYLHIYIVYPIGGEILNVVSTPTLSEEVLSTLRDNNDVNQMHHLATLKFTTCVELPSFYPCSKQKTSFNFNSRKTKFSSLDTDFRGYRVSTTETTTQISIDQIAYGPEHTCTLIDMTYYSNAYQFAVSAVRTVIINGPNIKTKTAMSGFVTITDDFVIRNINPRSSDKHFSNKNILMRQHYDMTIPAFFVIELPCEVELDDISYYDRIGKIDTIEIDTESMRKLRQRFGEQARTLLKVKPRFAVAGDSQTKFTLKYKCNNLVSLDKSSAEALPKRLERDTYGLVLPSGPKILHAYYDSFSLCVYPPSGATNVQVHVPFTGAISNTTYSGALDIHPRNGGCVSTGLSTNEGISTPFTTIWGYDTKEMLWKKLRPLSINLFAIMCTLSFLRIMVGK</sequence>
<dbReference type="UniPathway" id="UPA00378"/>
<evidence type="ECO:0000256" key="10">
    <source>
        <dbReference type="RuleBase" id="RU361143"/>
    </source>
</evidence>
<comment type="pathway">
    <text evidence="3 10">Protein modification; protein glycosylation.</text>
</comment>
<dbReference type="AlphaFoldDB" id="V6TJJ0"/>
<gene>
    <name evidence="12" type="ORF">DHA2_152876</name>
</gene>
<comment type="caution">
    <text evidence="12">The sequence shown here is derived from an EMBL/GenBank/DDBJ whole genome shotgun (WGS) entry which is preliminary data.</text>
</comment>
<evidence type="ECO:0000256" key="11">
    <source>
        <dbReference type="SAM" id="SignalP"/>
    </source>
</evidence>
<feature type="chain" id="PRO_5012204074" description="Dolichyl-diphosphooligosaccharide--protein glycosyltransferase subunit 1" evidence="11">
    <location>
        <begin position="16"/>
        <end position="508"/>
    </location>
</feature>
<comment type="subunit">
    <text evidence="10">Component of the oligosaccharyltransferase (OST) complex.</text>
</comment>
<dbReference type="VEuPathDB" id="GiardiaDB:GL50581_902"/>
<comment type="similarity">
    <text evidence="4 10">Belongs to the OST1 family.</text>
</comment>
<accession>V6TJJ0</accession>
<evidence type="ECO:0000256" key="9">
    <source>
        <dbReference type="ARBA" id="ARBA00023136"/>
    </source>
</evidence>
<keyword evidence="5 10" id="KW-0812">Transmembrane</keyword>
<evidence type="ECO:0000256" key="6">
    <source>
        <dbReference type="ARBA" id="ARBA00022729"/>
    </source>
</evidence>
<keyword evidence="9 10" id="KW-0472">Membrane</keyword>
<organism evidence="12 13">
    <name type="scientific">Giardia intestinalis</name>
    <name type="common">Giardia lamblia</name>
    <dbReference type="NCBI Taxonomy" id="5741"/>
    <lineage>
        <taxon>Eukaryota</taxon>
        <taxon>Metamonada</taxon>
        <taxon>Diplomonadida</taxon>
        <taxon>Hexamitidae</taxon>
        <taxon>Giardiinae</taxon>
        <taxon>Giardia</taxon>
    </lineage>
</organism>
<evidence type="ECO:0000256" key="7">
    <source>
        <dbReference type="ARBA" id="ARBA00022824"/>
    </source>
</evidence>
<keyword evidence="8 10" id="KW-1133">Transmembrane helix</keyword>
<keyword evidence="7 10" id="KW-0256">Endoplasmic reticulum</keyword>
<comment type="subcellular location">
    <subcellularLocation>
        <location evidence="2 10">Endoplasmic reticulum membrane</location>
        <topology evidence="2 10">Single-pass type I membrane protein</topology>
    </subcellularLocation>
</comment>
<evidence type="ECO:0000256" key="4">
    <source>
        <dbReference type="ARBA" id="ARBA00008905"/>
    </source>
</evidence>
<evidence type="ECO:0000256" key="5">
    <source>
        <dbReference type="ARBA" id="ARBA00022692"/>
    </source>
</evidence>
<comment type="function">
    <text evidence="1 10">Subunit of the oligosaccharyl transferase (OST) complex that catalyzes the initial transfer of a defined glycan (Glc(3)Man(9)GlcNAc(2) in eukaryotes) from the lipid carrier dolichol-pyrophosphate to an asparagine residue within an Asn-X-Ser/Thr consensus motif in nascent polypeptide chains, the first step in protein N-glycosylation. N-glycosylation occurs cotranslationally and the complex associates with the Sec61 complex at the channel-forming translocon complex that mediates protein translocation across the endoplasmic reticulum (ER). All subunits are required for a maximal enzyme activity.</text>
</comment>
<feature type="transmembrane region" description="Helical" evidence="10">
    <location>
        <begin position="488"/>
        <end position="506"/>
    </location>
</feature>
<proteinExistence type="inferred from homology"/>
<evidence type="ECO:0000313" key="13">
    <source>
        <dbReference type="Proteomes" id="UP000018320"/>
    </source>
</evidence>
<dbReference type="PANTHER" id="PTHR21049:SF0">
    <property type="entry name" value="DOLICHYL-DIPHOSPHOOLIGOSACCHARIDE--PROTEIN GLYCOSYLTRANSFERASE SUBUNIT 1"/>
    <property type="match status" value="1"/>
</dbReference>
<reference evidence="12 13" key="2">
    <citation type="journal article" date="2013" name="Genome Biol. Evol.">
        <title>Genome sequencing of Giardia lamblia genotypes A2 and B isolates (DH and GS) and comparative analysis with the genomes of genotypes A1 and E (WB and Pig).</title>
        <authorList>
            <person name="Adam R.D."/>
            <person name="Dahlstrom E.W."/>
            <person name="Martens C.A."/>
            <person name="Bruno D.P."/>
            <person name="Barbian K.D."/>
            <person name="Ricklefs S.M."/>
            <person name="Hernandez M.M."/>
            <person name="Narla N.P."/>
            <person name="Patel R.B."/>
            <person name="Porcella S.F."/>
            <person name="Nash T.E."/>
        </authorList>
    </citation>
    <scope>NUCLEOTIDE SEQUENCE [LARGE SCALE GENOMIC DNA]</scope>
    <source>
        <strain evidence="12 13">DH</strain>
    </source>
</reference>
<dbReference type="VEuPathDB" id="GiardiaDB:GL50803_0061575"/>
<protein>
    <recommendedName>
        <fullName evidence="10">Dolichyl-diphosphooligosaccharide--protein glycosyltransferase subunit 1</fullName>
    </recommendedName>
</protein>
<dbReference type="PANTHER" id="PTHR21049">
    <property type="entry name" value="RIBOPHORIN I"/>
    <property type="match status" value="1"/>
</dbReference>
<evidence type="ECO:0000313" key="12">
    <source>
        <dbReference type="EMBL" id="ESU38482.1"/>
    </source>
</evidence>
<dbReference type="VEuPathDB" id="GiardiaDB:DHA2_152876"/>
<evidence type="ECO:0000256" key="1">
    <source>
        <dbReference type="ARBA" id="ARBA00002791"/>
    </source>
</evidence>
<feature type="signal peptide" evidence="11">
    <location>
        <begin position="1"/>
        <end position="15"/>
    </location>
</feature>
<dbReference type="Proteomes" id="UP000018320">
    <property type="component" value="Unassembled WGS sequence"/>
</dbReference>
<dbReference type="GO" id="GO:0018279">
    <property type="term" value="P:protein N-linked glycosylation via asparagine"/>
    <property type="evidence" value="ECO:0007669"/>
    <property type="project" value="TreeGrafter"/>
</dbReference>
<dbReference type="GO" id="GO:0008250">
    <property type="term" value="C:oligosaccharyltransferase complex"/>
    <property type="evidence" value="ECO:0007669"/>
    <property type="project" value="UniProtKB-UniRule"/>
</dbReference>
<evidence type="ECO:0000256" key="2">
    <source>
        <dbReference type="ARBA" id="ARBA00004115"/>
    </source>
</evidence>
<keyword evidence="6 11" id="KW-0732">Signal</keyword>
<evidence type="ECO:0000256" key="3">
    <source>
        <dbReference type="ARBA" id="ARBA00004922"/>
    </source>
</evidence>
<dbReference type="EMBL" id="AHGT01000012">
    <property type="protein sequence ID" value="ESU38482.1"/>
    <property type="molecule type" value="Genomic_DNA"/>
</dbReference>
<evidence type="ECO:0000256" key="8">
    <source>
        <dbReference type="ARBA" id="ARBA00022989"/>
    </source>
</evidence>
<dbReference type="InterPro" id="IPR007676">
    <property type="entry name" value="Ribophorin_I"/>
</dbReference>
<name>V6TJJ0_GIAIN</name>